<dbReference type="OrthoDB" id="4848543at2759"/>
<sequence>MSSPNFPMMMRSEYFVQNGEHRRDASPETAPQDATLREDVIRDGTDISDSQTIEKCQPSLQQDAKEALVVGMKAGQTKDGKDSPPHPTTVEFTGNFLPRPTEASHLGALDPSKIFRAPPPTFTPNQFSGPQAKPFVPTDGQLEAMICPSSYRPALRLSTSSTQSNASNAAVACPSRSTTDDQGQPVPSPIRNTNAGSDPAPLTLVVARSSMSPDATARSVTQLETISGARVEEPPFPRTEATSTRLESPTRTHNPNAVVEHKSPATKSHAMAPAPQGSVLIDHRARTNPHSGLQEHTDGPRHRNQRPLSPVRKSNEKDREPKRHLPVRDLEVPTQHRSRGIGGSRFSATLDHSNEPVLSSHVVPTGNAFRQHHELGSYTEQRHGAEQHPPFLDLLTMPTPPAPYDGEETAHASVQARHSSRFARERQSSSPVTRPGSQVSNTSRRRGPLVKHANSRRSNRGQLQKTLESWQAMVNDYEKERTELLQAIDQRDDELTKQGDRIARGKHQLKECSNQLESLRRENGDLVQQNHALRDQAKEAVNDTNKVKLELESVHSQLEKLRGRYNSLKEHLNKAIAEQQRLYQDLQASYTKTKEEMRLSHQECESEQSRTLAKMEALRKAVQEAAAAKRAAAEQQREECEFMPID</sequence>
<feature type="compositionally biased region" description="Polar residues" evidence="1">
    <location>
        <begin position="240"/>
        <end position="255"/>
    </location>
</feature>
<proteinExistence type="predicted"/>
<evidence type="ECO:0000256" key="1">
    <source>
        <dbReference type="SAM" id="MobiDB-lite"/>
    </source>
</evidence>
<dbReference type="AlphaFoldDB" id="A0A3N2PPI1"/>
<dbReference type="Proteomes" id="UP000272025">
    <property type="component" value="Unassembled WGS sequence"/>
</dbReference>
<evidence type="ECO:0000313" key="3">
    <source>
        <dbReference type="Proteomes" id="UP000272025"/>
    </source>
</evidence>
<organism evidence="2 3">
    <name type="scientific">Sodiomyces alkalinus (strain CBS 110278 / VKM F-3762 / F11)</name>
    <name type="common">Alkaliphilic filamentous fungus</name>
    <dbReference type="NCBI Taxonomy" id="1314773"/>
    <lineage>
        <taxon>Eukaryota</taxon>
        <taxon>Fungi</taxon>
        <taxon>Dikarya</taxon>
        <taxon>Ascomycota</taxon>
        <taxon>Pezizomycotina</taxon>
        <taxon>Sordariomycetes</taxon>
        <taxon>Hypocreomycetidae</taxon>
        <taxon>Glomerellales</taxon>
        <taxon>Plectosphaerellaceae</taxon>
        <taxon>Sodiomyces</taxon>
    </lineage>
</organism>
<feature type="compositionally biased region" description="Polar residues" evidence="1">
    <location>
        <begin position="47"/>
        <end position="62"/>
    </location>
</feature>
<reference evidence="2 3" key="1">
    <citation type="journal article" date="2018" name="Mol. Ecol.">
        <title>The obligate alkalophilic soda-lake fungus Sodiomyces alkalinus has shifted to a protein diet.</title>
        <authorList>
            <person name="Grum-Grzhimaylo A.A."/>
            <person name="Falkoski D.L."/>
            <person name="van den Heuvel J."/>
            <person name="Valero-Jimenez C.A."/>
            <person name="Min B."/>
            <person name="Choi I.G."/>
            <person name="Lipzen A."/>
            <person name="Daum C.G."/>
            <person name="Aanen D.K."/>
            <person name="Tsang A."/>
            <person name="Henrissat B."/>
            <person name="Bilanenko E.N."/>
            <person name="de Vries R.P."/>
            <person name="van Kan J.A.L."/>
            <person name="Grigoriev I.V."/>
            <person name="Debets A.J.M."/>
        </authorList>
    </citation>
    <scope>NUCLEOTIDE SEQUENCE [LARGE SCALE GENOMIC DNA]</scope>
    <source>
        <strain evidence="2 3">F11</strain>
    </source>
</reference>
<feature type="region of interest" description="Disordered" evidence="1">
    <location>
        <begin position="397"/>
        <end position="463"/>
    </location>
</feature>
<feature type="compositionally biased region" description="Basic residues" evidence="1">
    <location>
        <begin position="443"/>
        <end position="459"/>
    </location>
</feature>
<accession>A0A3N2PPI1</accession>
<feature type="region of interest" description="Disordered" evidence="1">
    <location>
        <begin position="1"/>
        <end position="137"/>
    </location>
</feature>
<name>A0A3N2PPI1_SODAK</name>
<feature type="region of interest" description="Disordered" evidence="1">
    <location>
        <begin position="158"/>
        <end position="200"/>
    </location>
</feature>
<dbReference type="GeneID" id="39575783"/>
<feature type="compositionally biased region" description="Polar residues" evidence="1">
    <location>
        <begin position="212"/>
        <end position="225"/>
    </location>
</feature>
<keyword evidence="3" id="KW-1185">Reference proteome</keyword>
<feature type="compositionally biased region" description="Basic and acidic residues" evidence="1">
    <location>
        <begin position="313"/>
        <end position="331"/>
    </location>
</feature>
<feature type="compositionally biased region" description="Polar residues" evidence="1">
    <location>
        <begin position="428"/>
        <end position="442"/>
    </location>
</feature>
<dbReference type="EMBL" id="ML119059">
    <property type="protein sequence ID" value="ROT36266.1"/>
    <property type="molecule type" value="Genomic_DNA"/>
</dbReference>
<feature type="compositionally biased region" description="Low complexity" evidence="1">
    <location>
        <begin position="158"/>
        <end position="172"/>
    </location>
</feature>
<gene>
    <name evidence="2" type="ORF">SODALDRAFT_215951</name>
</gene>
<feature type="region of interest" description="Disordered" evidence="1">
    <location>
        <begin position="288"/>
        <end position="348"/>
    </location>
</feature>
<protein>
    <submittedName>
        <fullName evidence="2">Uncharacterized protein</fullName>
    </submittedName>
</protein>
<dbReference type="STRING" id="1314773.A0A3N2PPI1"/>
<dbReference type="RefSeq" id="XP_028464072.1">
    <property type="nucleotide sequence ID" value="XM_028607305.1"/>
</dbReference>
<feature type="region of interest" description="Disordered" evidence="1">
    <location>
        <begin position="212"/>
        <end position="273"/>
    </location>
</feature>
<evidence type="ECO:0000313" key="2">
    <source>
        <dbReference type="EMBL" id="ROT36266.1"/>
    </source>
</evidence>
<feature type="compositionally biased region" description="Basic and acidic residues" evidence="1">
    <location>
        <begin position="35"/>
        <end position="45"/>
    </location>
</feature>